<dbReference type="NCBIfam" id="TIGR01944">
    <property type="entry name" value="rnfB"/>
    <property type="match status" value="1"/>
</dbReference>
<keyword evidence="8 10" id="KW-0411">Iron-sulfur</keyword>
<feature type="binding site" evidence="10">
    <location>
        <position position="177"/>
    </location>
    <ligand>
        <name>[4Fe-4S] cluster</name>
        <dbReference type="ChEBI" id="CHEBI:49883"/>
        <label>3</label>
    </ligand>
</feature>
<dbReference type="Gene3D" id="3.30.70.20">
    <property type="match status" value="2"/>
</dbReference>
<feature type="binding site" evidence="10">
    <location>
        <position position="142"/>
    </location>
    <ligand>
        <name>[4Fe-4S] cluster</name>
        <dbReference type="ChEBI" id="CHEBI:49883"/>
        <label>2</label>
    </ligand>
</feature>
<keyword evidence="4 10" id="KW-0677">Repeat</keyword>
<comment type="caution">
    <text evidence="10">Lacks conserved residue(s) required for the propagation of feature annotation.</text>
</comment>
<dbReference type="Pfam" id="PF12837">
    <property type="entry name" value="Fer4_6"/>
    <property type="match status" value="1"/>
</dbReference>
<feature type="binding site" evidence="10">
    <location>
        <position position="57"/>
    </location>
    <ligand>
        <name>[4Fe-4S] cluster</name>
        <dbReference type="ChEBI" id="CHEBI:49883"/>
        <label>1</label>
    </ligand>
</feature>
<dbReference type="InterPro" id="IPR010207">
    <property type="entry name" value="Elect_transpt_cplx_RnfB/RsxB"/>
</dbReference>
<evidence type="ECO:0000256" key="5">
    <source>
        <dbReference type="ARBA" id="ARBA00022967"/>
    </source>
</evidence>
<feature type="domain" description="4Fe-4S ferredoxin-type" evidence="11">
    <location>
        <begin position="207"/>
        <end position="235"/>
    </location>
</feature>
<keyword evidence="9 10" id="KW-0472">Membrane</keyword>
<sequence>MESLLYPVIALGGLGLAFGLLLSFASKKFAVPVDPKVEAVRALLPGANCGACGFEGCDIYAENVASGAAATNRCPIGGPDLAAALGRLMGSDAGAEERKVASVRCRTGCDRGIEAYIYQGIRDCRKATVLPGGGPNACSFSCLGFGTCIAACAFGALSVRDGIVVVERALCVGCGKCVEACPRGVLEMIPLSQPVRLACNNADRGAQVREVCPEGCIGCGLCAKFCEAKAIVMKDNLPVIDGSLCVACGKCVEKCPVKAILITPAGAGKITPKAS</sequence>
<gene>
    <name evidence="10" type="primary">rnfB</name>
    <name evidence="13" type="ORF">KAR29_13270</name>
</gene>
<dbReference type="GO" id="GO:0046872">
    <property type="term" value="F:metal ion binding"/>
    <property type="evidence" value="ECO:0007669"/>
    <property type="project" value="UniProtKB-KW"/>
</dbReference>
<keyword evidence="2 10" id="KW-0004">4Fe-4S</keyword>
<evidence type="ECO:0000256" key="9">
    <source>
        <dbReference type="ARBA" id="ARBA00023136"/>
    </source>
</evidence>
<evidence type="ECO:0000256" key="8">
    <source>
        <dbReference type="ARBA" id="ARBA00023014"/>
    </source>
</evidence>
<dbReference type="KEGG" id="aram:KAR29_13270"/>
<dbReference type="Pfam" id="PF12838">
    <property type="entry name" value="Fer4_7"/>
    <property type="match status" value="1"/>
</dbReference>
<comment type="function">
    <text evidence="10">Part of a membrane-bound complex that couples electron transfer with translocation of ions across the membrane.</text>
</comment>
<dbReference type="GO" id="GO:0005886">
    <property type="term" value="C:plasma membrane"/>
    <property type="evidence" value="ECO:0007669"/>
    <property type="project" value="UniProtKB-SubCell"/>
</dbReference>
<feature type="binding site" evidence="10">
    <location>
        <position position="52"/>
    </location>
    <ligand>
        <name>[4Fe-4S] cluster</name>
        <dbReference type="ChEBI" id="CHEBI:49883"/>
        <label>1</label>
    </ligand>
</feature>
<dbReference type="GO" id="GO:0009055">
    <property type="term" value="F:electron transfer activity"/>
    <property type="evidence" value="ECO:0007669"/>
    <property type="project" value="InterPro"/>
</dbReference>
<feature type="binding site" evidence="10">
    <location>
        <position position="138"/>
    </location>
    <ligand>
        <name>[4Fe-4S] cluster</name>
        <dbReference type="ChEBI" id="CHEBI:49883"/>
        <label>2</label>
    </ligand>
</feature>
<evidence type="ECO:0000256" key="1">
    <source>
        <dbReference type="ARBA" id="ARBA00022448"/>
    </source>
</evidence>
<feature type="binding site" evidence="10">
    <location>
        <position position="171"/>
    </location>
    <ligand>
        <name>[4Fe-4S] cluster</name>
        <dbReference type="ChEBI" id="CHEBI:49883"/>
        <label>3</label>
    </ligand>
</feature>
<dbReference type="InterPro" id="IPR050395">
    <property type="entry name" value="4Fe4S_Ferredoxin_RnfB"/>
</dbReference>
<dbReference type="EMBL" id="CP072943">
    <property type="protein sequence ID" value="QTX32253.1"/>
    <property type="molecule type" value="Genomic_DNA"/>
</dbReference>
<evidence type="ECO:0000256" key="7">
    <source>
        <dbReference type="ARBA" id="ARBA00023004"/>
    </source>
</evidence>
<keyword evidence="1 10" id="KW-0813">Transport</keyword>
<dbReference type="InterPro" id="IPR017900">
    <property type="entry name" value="4Fe4S_Fe_S_CS"/>
</dbReference>
<dbReference type="GO" id="GO:0051539">
    <property type="term" value="F:4 iron, 4 sulfur cluster binding"/>
    <property type="evidence" value="ECO:0007669"/>
    <property type="project" value="UniProtKB-UniRule"/>
</dbReference>
<evidence type="ECO:0000313" key="13">
    <source>
        <dbReference type="EMBL" id="QTX32253.1"/>
    </source>
</evidence>
<dbReference type="EC" id="7.-.-.-" evidence="10"/>
<feature type="binding site" evidence="10">
    <location>
        <position position="174"/>
    </location>
    <ligand>
        <name>[4Fe-4S] cluster</name>
        <dbReference type="ChEBI" id="CHEBI:49883"/>
        <label>3</label>
    </ligand>
</feature>
<feature type="binding site" evidence="10">
    <location>
        <position position="148"/>
    </location>
    <ligand>
        <name>[4Fe-4S] cluster</name>
        <dbReference type="ChEBI" id="CHEBI:49883"/>
        <label>2</label>
    </ligand>
</feature>
<comment type="subcellular location">
    <subcellularLocation>
        <location evidence="10">Cell membrane</location>
    </subcellularLocation>
</comment>
<comment type="similarity">
    <text evidence="10">Belongs to the 4Fe4S bacterial-type ferredoxin family. RnfB subfamily.</text>
</comment>
<dbReference type="PANTHER" id="PTHR43560">
    <property type="entry name" value="ION-TRANSLOCATING OXIDOREDUCTASE COMPLEX SUBUNIT B"/>
    <property type="match status" value="1"/>
</dbReference>
<evidence type="ECO:0000256" key="6">
    <source>
        <dbReference type="ARBA" id="ARBA00022982"/>
    </source>
</evidence>
<keyword evidence="3 10" id="KW-0479">Metal-binding</keyword>
<organism evidence="13 14">
    <name type="scientific">Aminithiophilus ramosus</name>
    <dbReference type="NCBI Taxonomy" id="3029084"/>
    <lineage>
        <taxon>Bacteria</taxon>
        <taxon>Thermotogati</taxon>
        <taxon>Synergistota</taxon>
        <taxon>Synergistia</taxon>
        <taxon>Synergistales</taxon>
        <taxon>Aminithiophilaceae</taxon>
        <taxon>Aminithiophilus</taxon>
    </lineage>
</organism>
<feature type="region of interest" description="Hydrophobic" evidence="10">
    <location>
        <begin position="1"/>
        <end position="26"/>
    </location>
</feature>
<name>A0A9Q7AC64_9BACT</name>
<keyword evidence="5 10" id="KW-1278">Translocase</keyword>
<keyword evidence="10" id="KW-1003">Cell membrane</keyword>
<keyword evidence="7 10" id="KW-0408">Iron</keyword>
<evidence type="ECO:0000256" key="10">
    <source>
        <dbReference type="HAMAP-Rule" id="MF_00463"/>
    </source>
</evidence>
<reference evidence="14" key="1">
    <citation type="submission" date="2021-04" db="EMBL/GenBank/DDBJ databases">
        <title>A novel Synergistetes isolate from a pyrite-forming mixed culture.</title>
        <authorList>
            <person name="Bunk B."/>
            <person name="Sproer C."/>
            <person name="Spring S."/>
            <person name="Pester M."/>
        </authorList>
    </citation>
    <scope>NUCLEOTIDE SEQUENCE [LARGE SCALE GENOMIC DNA]</scope>
    <source>
        <strain evidence="14">J.5.4.2-T.3.5.2</strain>
    </source>
</reference>
<dbReference type="CDD" id="cd10549">
    <property type="entry name" value="MtMvhB_like"/>
    <property type="match status" value="1"/>
</dbReference>
<dbReference type="Gene3D" id="1.10.15.40">
    <property type="entry name" value="Electron transport complex subunit B, putative Fe-S cluster"/>
    <property type="match status" value="1"/>
</dbReference>
<keyword evidence="14" id="KW-1185">Reference proteome</keyword>
<dbReference type="InterPro" id="IPR007202">
    <property type="entry name" value="4Fe-4S_dom"/>
</dbReference>
<evidence type="ECO:0000313" key="14">
    <source>
        <dbReference type="Proteomes" id="UP000671879"/>
    </source>
</evidence>
<accession>A0A9Q7AC64</accession>
<feature type="domain" description="4Fe-4S ferredoxin-type" evidence="11">
    <location>
        <begin position="236"/>
        <end position="265"/>
    </location>
</feature>
<dbReference type="HAMAP" id="MF_00463">
    <property type="entry name" value="RsxB_RnfB"/>
    <property type="match status" value="1"/>
</dbReference>
<dbReference type="Pfam" id="PF04060">
    <property type="entry name" value="FeS"/>
    <property type="match status" value="1"/>
</dbReference>
<feature type="binding site" evidence="10">
    <location>
        <position position="74"/>
    </location>
    <ligand>
        <name>[4Fe-4S] cluster</name>
        <dbReference type="ChEBI" id="CHEBI:49883"/>
        <label>1</label>
    </ligand>
</feature>
<dbReference type="SUPFAM" id="SSF54862">
    <property type="entry name" value="4Fe-4S ferredoxins"/>
    <property type="match status" value="1"/>
</dbReference>
<dbReference type="RefSeq" id="WP_274373475.1">
    <property type="nucleotide sequence ID" value="NZ_CP072943.1"/>
</dbReference>
<protein>
    <recommendedName>
        <fullName evidence="10">Ion-translocating oxidoreductase complex subunit B</fullName>
        <ecNumber evidence="10">7.-.-.-</ecNumber>
    </recommendedName>
    <alternativeName>
        <fullName evidence="10">Rnf electron transport complex subunit B</fullName>
    </alternativeName>
</protein>
<feature type="domain" description="4Fe-4S" evidence="12">
    <location>
        <begin position="32"/>
        <end position="91"/>
    </location>
</feature>
<dbReference type="AlphaFoldDB" id="A0A9Q7AC64"/>
<dbReference type="InterPro" id="IPR017896">
    <property type="entry name" value="4Fe4S_Fe-S-bd"/>
</dbReference>
<dbReference type="PANTHER" id="PTHR43560:SF1">
    <property type="entry name" value="ION-TRANSLOCATING OXIDOREDUCTASE COMPLEX SUBUNIT B"/>
    <property type="match status" value="1"/>
</dbReference>
<proteinExistence type="inferred from homology"/>
<dbReference type="PROSITE" id="PS51379">
    <property type="entry name" value="4FE4S_FER_2"/>
    <property type="match status" value="3"/>
</dbReference>
<dbReference type="Proteomes" id="UP000671879">
    <property type="component" value="Chromosome"/>
</dbReference>
<feature type="binding site" evidence="10">
    <location>
        <position position="152"/>
    </location>
    <ligand>
        <name>[4Fe-4S] cluster</name>
        <dbReference type="ChEBI" id="CHEBI:49883"/>
        <label>3</label>
    </ligand>
</feature>
<comment type="cofactor">
    <cofactor evidence="10">
        <name>[4Fe-4S] cluster</name>
        <dbReference type="ChEBI" id="CHEBI:49883"/>
    </cofactor>
    <text evidence="10">Binds 3 [4Fe-4S] clusters.</text>
</comment>
<dbReference type="GO" id="GO:0022900">
    <property type="term" value="P:electron transport chain"/>
    <property type="evidence" value="ECO:0007669"/>
    <property type="project" value="UniProtKB-UniRule"/>
</dbReference>
<feature type="binding site" evidence="10">
    <location>
        <position position="49"/>
    </location>
    <ligand>
        <name>[4Fe-4S] cluster</name>
        <dbReference type="ChEBI" id="CHEBI:49883"/>
        <label>1</label>
    </ligand>
</feature>
<comment type="subunit">
    <text evidence="10">The complex is composed of six subunits: RnfA, RnfB, RnfC, RnfD, RnfE and RnfG.</text>
</comment>
<evidence type="ECO:0000256" key="4">
    <source>
        <dbReference type="ARBA" id="ARBA00022737"/>
    </source>
</evidence>
<feature type="binding site" evidence="10">
    <location>
        <position position="181"/>
    </location>
    <ligand>
        <name>[4Fe-4S] cluster</name>
        <dbReference type="ChEBI" id="CHEBI:49883"/>
        <label>2</label>
    </ligand>
</feature>
<keyword evidence="6 10" id="KW-0249">Electron transport</keyword>
<feature type="domain" description="4Fe-4S ferredoxin-type" evidence="11">
    <location>
        <begin position="162"/>
        <end position="191"/>
    </location>
</feature>
<evidence type="ECO:0000259" key="11">
    <source>
        <dbReference type="PROSITE" id="PS51379"/>
    </source>
</evidence>
<evidence type="ECO:0000259" key="12">
    <source>
        <dbReference type="PROSITE" id="PS51656"/>
    </source>
</evidence>
<dbReference type="PROSITE" id="PS51656">
    <property type="entry name" value="4FE4S"/>
    <property type="match status" value="1"/>
</dbReference>
<evidence type="ECO:0000256" key="3">
    <source>
        <dbReference type="ARBA" id="ARBA00022723"/>
    </source>
</evidence>
<dbReference type="PROSITE" id="PS00198">
    <property type="entry name" value="4FE4S_FER_1"/>
    <property type="match status" value="2"/>
</dbReference>
<evidence type="ECO:0000256" key="2">
    <source>
        <dbReference type="ARBA" id="ARBA00022485"/>
    </source>
</evidence>